<comment type="caution">
    <text evidence="2">The sequence shown here is derived from an EMBL/GenBank/DDBJ whole genome shotgun (WGS) entry which is preliminary data.</text>
</comment>
<name>A0AAN4Z0I7_ASPOZ</name>
<gene>
    <name evidence="2" type="ORF">Aory04_001297100</name>
</gene>
<proteinExistence type="predicted"/>
<evidence type="ECO:0000256" key="1">
    <source>
        <dbReference type="SAM" id="MobiDB-lite"/>
    </source>
</evidence>
<evidence type="ECO:0000313" key="2">
    <source>
        <dbReference type="EMBL" id="GMG38233.1"/>
    </source>
</evidence>
<feature type="region of interest" description="Disordered" evidence="1">
    <location>
        <begin position="1"/>
        <end position="77"/>
    </location>
</feature>
<dbReference type="Proteomes" id="UP001165205">
    <property type="component" value="Unassembled WGS sequence"/>
</dbReference>
<feature type="compositionally biased region" description="Basic and acidic residues" evidence="1">
    <location>
        <begin position="1"/>
        <end position="13"/>
    </location>
</feature>
<evidence type="ECO:0000313" key="3">
    <source>
        <dbReference type="Proteomes" id="UP001165205"/>
    </source>
</evidence>
<organism evidence="2 3">
    <name type="scientific">Aspergillus oryzae</name>
    <name type="common">Yellow koji mold</name>
    <dbReference type="NCBI Taxonomy" id="5062"/>
    <lineage>
        <taxon>Eukaryota</taxon>
        <taxon>Fungi</taxon>
        <taxon>Dikarya</taxon>
        <taxon>Ascomycota</taxon>
        <taxon>Pezizomycotina</taxon>
        <taxon>Eurotiomycetes</taxon>
        <taxon>Eurotiomycetidae</taxon>
        <taxon>Eurotiales</taxon>
        <taxon>Aspergillaceae</taxon>
        <taxon>Aspergillus</taxon>
        <taxon>Aspergillus subgen. Circumdati</taxon>
    </lineage>
</organism>
<dbReference type="AlphaFoldDB" id="A0AAN4Z0I7"/>
<protein>
    <submittedName>
        <fullName evidence="2">Unnamed protein product</fullName>
    </submittedName>
</protein>
<accession>A0AAN4Z0I7</accession>
<dbReference type="EMBL" id="BSYA01000287">
    <property type="protein sequence ID" value="GMG38233.1"/>
    <property type="molecule type" value="Genomic_DNA"/>
</dbReference>
<reference evidence="2" key="1">
    <citation type="submission" date="2023-04" db="EMBL/GenBank/DDBJ databases">
        <title>Aspergillus oryzae NBRC 4228.</title>
        <authorList>
            <person name="Ichikawa N."/>
            <person name="Sato H."/>
            <person name="Tonouchi N."/>
        </authorList>
    </citation>
    <scope>NUCLEOTIDE SEQUENCE</scope>
    <source>
        <strain evidence="2">NBRC 4228</strain>
    </source>
</reference>
<sequence>MASRIEPPEKHTGQETPPGSPAPEIGAAPTPITQPQSQRQPEPQPGPESGPGYIQGIIEPDVGPSYLLRNRSIDHTN</sequence>